<feature type="region of interest" description="Disordered" evidence="1">
    <location>
        <begin position="339"/>
        <end position="384"/>
    </location>
</feature>
<dbReference type="AlphaFoldDB" id="D5UX13"/>
<organism evidence="3 4">
    <name type="scientific">Tsukamurella paurometabola (strain ATCC 8368 / DSM 20162 / CCUG 35730 / CIP 100753 / JCM 10117 / KCTC 9821 / NBRC 16120 / NCIMB 702349 / NCTC 13040)</name>
    <name type="common">Corynebacterium paurometabolum</name>
    <dbReference type="NCBI Taxonomy" id="521096"/>
    <lineage>
        <taxon>Bacteria</taxon>
        <taxon>Bacillati</taxon>
        <taxon>Actinomycetota</taxon>
        <taxon>Actinomycetes</taxon>
        <taxon>Mycobacteriales</taxon>
        <taxon>Tsukamurellaceae</taxon>
        <taxon>Tsukamurella</taxon>
    </lineage>
</organism>
<evidence type="ECO:0000259" key="2">
    <source>
        <dbReference type="Pfam" id="PF15649"/>
    </source>
</evidence>
<evidence type="ECO:0000256" key="1">
    <source>
        <dbReference type="SAM" id="MobiDB-lite"/>
    </source>
</evidence>
<accession>D5UX13</accession>
<feature type="region of interest" description="Disordered" evidence="1">
    <location>
        <begin position="460"/>
        <end position="491"/>
    </location>
</feature>
<keyword evidence="4" id="KW-1185">Reference proteome</keyword>
<gene>
    <name evidence="3" type="ordered locus">Tpau_3449</name>
</gene>
<name>D5UX13_TSUPD</name>
<evidence type="ECO:0000313" key="4">
    <source>
        <dbReference type="Proteomes" id="UP000001213"/>
    </source>
</evidence>
<dbReference type="STRING" id="521096.Tpau_3449"/>
<reference evidence="4" key="1">
    <citation type="submission" date="2010-03" db="EMBL/GenBank/DDBJ databases">
        <title>The complete chromosome of Tsukamurella paurometabola DSM 20162.</title>
        <authorList>
            <consortium name="US DOE Joint Genome Institute (JGI-PGF)"/>
            <person name="Lucas S."/>
            <person name="Copeland A."/>
            <person name="Lapidus A."/>
            <person name="Glavina del Rio T."/>
            <person name="Dalin E."/>
            <person name="Tice H."/>
            <person name="Bruce D."/>
            <person name="Goodwin L."/>
            <person name="Pitluck S."/>
            <person name="Kyrpides N."/>
            <person name="Mavromatis K."/>
            <person name="Ivanova N."/>
            <person name="Mikhailova N."/>
            <person name="Munk A.C."/>
            <person name="Brettin T."/>
            <person name="Detter J.C."/>
            <person name="Tapia R."/>
            <person name="Han C."/>
            <person name="Larimer F."/>
            <person name="Land M."/>
            <person name="Hauser L."/>
            <person name="Markowitz V."/>
            <person name="Cheng J.-F."/>
            <person name="Hugenholtz P."/>
            <person name="Woyke T."/>
            <person name="Wu D."/>
            <person name="Jando M."/>
            <person name="Brambilla E."/>
            <person name="Klenk H.-P."/>
            <person name="Eisen J.A."/>
        </authorList>
    </citation>
    <scope>NUCLEOTIDE SEQUENCE [LARGE SCALE GENOMIC DNA]</scope>
    <source>
        <strain evidence="4">ATCC 8368 / DSM 20162 / CCUG 35730 / CIP 100753 / JCM 10117 / KCTC 9821 / NBRC 16120 / NCIMB 702349 / NCTC 13040</strain>
    </source>
</reference>
<dbReference type="EMBL" id="CP001966">
    <property type="protein sequence ID" value="ADG80032.1"/>
    <property type="molecule type" value="Genomic_DNA"/>
</dbReference>
<dbReference type="Proteomes" id="UP000001213">
    <property type="component" value="Chromosome"/>
</dbReference>
<feature type="compositionally biased region" description="Pro residues" evidence="1">
    <location>
        <begin position="464"/>
        <end position="474"/>
    </location>
</feature>
<dbReference type="InterPro" id="IPR028903">
    <property type="entry name" value="Tox-REase-7_dom"/>
</dbReference>
<dbReference type="HOGENOM" id="CLU_598278_0_0_11"/>
<feature type="compositionally biased region" description="Basic and acidic residues" evidence="1">
    <location>
        <begin position="349"/>
        <end position="358"/>
    </location>
</feature>
<protein>
    <recommendedName>
        <fullName evidence="2">Tox-REase-7 domain-containing protein</fullName>
    </recommendedName>
</protein>
<dbReference type="KEGG" id="tpr:Tpau_3449"/>
<sequence>MGSSEHTLGVCGVTDVDPQWYFDAATAVRAVSVNLANGLTDLQNKLNVANSAGNHMSAGHTWATKYDQAASDVFEAISLTSMAADNLGAMIHAAGAERVRVQNTNSPGKPDVDVPALPPGGGLEMSIHPPFRSTGGLNDPPENWDLIEGIVSKKWADCDVDKIRIAGESWMASYRGIQDAQLSLSWTPNDTPDAPAEVAKINTAVANIVTMLEKSTQWSIAIGHACNSVQAKSDSTRQSITGFLSTMKFMLATLNTGSSGPAGQMNETIAKERAKLDTAEWVDVKLEELDKAVQSTTDEKFTMINTAPSSMTTPTENVTTAVGKYLTPLLGREARPQVPVQGNQRNRARGNEGERRAGIDPATGKQRIYPQNPVGKPKYRIPDGRNDVTKQITEVKNVNDIKSKDSKQIIDEANWAAQNGYTMTLVTDHRTVLSQDVQKLVSEGKITVVQMELDENLVAGPVQPTLPDPSPTNPAPVRSPDGIGPMGVPAR</sequence>
<feature type="domain" description="Tox-REase-7" evidence="2">
    <location>
        <begin position="350"/>
        <end position="437"/>
    </location>
</feature>
<dbReference type="eggNOG" id="COG1372">
    <property type="taxonomic scope" value="Bacteria"/>
</dbReference>
<reference evidence="3 4" key="2">
    <citation type="journal article" date="2011" name="Stand. Genomic Sci.">
        <title>Complete genome sequence of Tsukamurella paurometabola type strain (no. 33).</title>
        <authorList>
            <person name="Munk A.C."/>
            <person name="Lapidus A."/>
            <person name="Lucas S."/>
            <person name="Nolan M."/>
            <person name="Tice H."/>
            <person name="Cheng J.F."/>
            <person name="Del Rio T.G."/>
            <person name="Goodwin L."/>
            <person name="Pitluck S."/>
            <person name="Liolios K."/>
            <person name="Huntemann M."/>
            <person name="Ivanova N."/>
            <person name="Mavromatis K."/>
            <person name="Mikhailova N."/>
            <person name="Pati A."/>
            <person name="Chen A."/>
            <person name="Palaniappan K."/>
            <person name="Tapia R."/>
            <person name="Han C."/>
            <person name="Land M."/>
            <person name="Hauser L."/>
            <person name="Chang Y.J."/>
            <person name="Jeffries C.D."/>
            <person name="Brettin T."/>
            <person name="Yasawong M."/>
            <person name="Brambilla E.M."/>
            <person name="Rohde M."/>
            <person name="Sikorski J."/>
            <person name="Goker M."/>
            <person name="Detter J.C."/>
            <person name="Woyke T."/>
            <person name="Bristow J."/>
            <person name="Eisen J.A."/>
            <person name="Markowitz V."/>
            <person name="Hugenholtz P."/>
            <person name="Kyrpides N.C."/>
            <person name="Klenk H.P."/>
        </authorList>
    </citation>
    <scope>NUCLEOTIDE SEQUENCE [LARGE SCALE GENOMIC DNA]</scope>
    <source>
        <strain evidence="4">ATCC 8368 / DSM 20162 / CCUG 35730 / CIP 100753 / JCM 10117 / KCTC 9821 / NBRC 16120 / NCIMB 702349 / NCTC 13040</strain>
    </source>
</reference>
<proteinExistence type="predicted"/>
<evidence type="ECO:0000313" key="3">
    <source>
        <dbReference type="EMBL" id="ADG80032.1"/>
    </source>
</evidence>
<dbReference type="Pfam" id="PF15649">
    <property type="entry name" value="Tox-REase-7"/>
    <property type="match status" value="1"/>
</dbReference>